<feature type="region of interest" description="Disordered" evidence="1">
    <location>
        <begin position="132"/>
        <end position="151"/>
    </location>
</feature>
<feature type="compositionally biased region" description="Low complexity" evidence="1">
    <location>
        <begin position="58"/>
        <end position="69"/>
    </location>
</feature>
<feature type="region of interest" description="Disordered" evidence="1">
    <location>
        <begin position="1"/>
        <end position="104"/>
    </location>
</feature>
<organism evidence="2">
    <name type="scientific">Chromera velia CCMP2878</name>
    <dbReference type="NCBI Taxonomy" id="1169474"/>
    <lineage>
        <taxon>Eukaryota</taxon>
        <taxon>Sar</taxon>
        <taxon>Alveolata</taxon>
        <taxon>Colpodellida</taxon>
        <taxon>Chromeraceae</taxon>
        <taxon>Chromera</taxon>
    </lineage>
</organism>
<feature type="compositionally biased region" description="Basic and acidic residues" evidence="1">
    <location>
        <begin position="85"/>
        <end position="104"/>
    </location>
</feature>
<dbReference type="VEuPathDB" id="CryptoDB:Cvel_28491"/>
<gene>
    <name evidence="2" type="ORF">Cvel_28491</name>
</gene>
<protein>
    <submittedName>
        <fullName evidence="2">Uncharacterized protein</fullName>
    </submittedName>
</protein>
<proteinExistence type="predicted"/>
<accession>A0A0G4HKN9</accession>
<evidence type="ECO:0000313" key="2">
    <source>
        <dbReference type="EMBL" id="CEM44651.1"/>
    </source>
</evidence>
<dbReference type="AlphaFoldDB" id="A0A0G4HKN9"/>
<sequence>MIMPFAETSEVPEAEEPFFAAAEGEEEEEEKDPSSTKMAREEEDSQLAGGTAKIARQTLPLPAATKPPACTNCSSAAPPPPRKAAAHDRGSEKDREKKTDNDFFCRLREKDKRLQMSISRGDSVLCASFGRIESKEDETGDGGTFVQKLKD</sequence>
<dbReference type="EMBL" id="CDMZ01002979">
    <property type="protein sequence ID" value="CEM44651.1"/>
    <property type="molecule type" value="Genomic_DNA"/>
</dbReference>
<evidence type="ECO:0000256" key="1">
    <source>
        <dbReference type="SAM" id="MobiDB-lite"/>
    </source>
</evidence>
<reference evidence="2" key="1">
    <citation type="submission" date="2014-11" db="EMBL/GenBank/DDBJ databases">
        <authorList>
            <person name="Otto D Thomas"/>
            <person name="Naeem Raeece"/>
        </authorList>
    </citation>
    <scope>NUCLEOTIDE SEQUENCE</scope>
</reference>
<name>A0A0G4HKN9_9ALVE</name>